<feature type="compositionally biased region" description="Low complexity" evidence="1">
    <location>
        <begin position="590"/>
        <end position="609"/>
    </location>
</feature>
<organism evidence="2 3">
    <name type="scientific">Byssochlamys spectabilis (strain No. 5 / NBRC 109023)</name>
    <name type="common">Paecilomyces variotii</name>
    <dbReference type="NCBI Taxonomy" id="1356009"/>
    <lineage>
        <taxon>Eukaryota</taxon>
        <taxon>Fungi</taxon>
        <taxon>Dikarya</taxon>
        <taxon>Ascomycota</taxon>
        <taxon>Pezizomycotina</taxon>
        <taxon>Eurotiomycetes</taxon>
        <taxon>Eurotiomycetidae</taxon>
        <taxon>Eurotiales</taxon>
        <taxon>Thermoascaceae</taxon>
        <taxon>Paecilomyces</taxon>
    </lineage>
</organism>
<feature type="compositionally biased region" description="Basic and acidic residues" evidence="1">
    <location>
        <begin position="188"/>
        <end position="199"/>
    </location>
</feature>
<proteinExistence type="predicted"/>
<feature type="region of interest" description="Disordered" evidence="1">
    <location>
        <begin position="185"/>
        <end position="226"/>
    </location>
</feature>
<dbReference type="Proteomes" id="UP000018001">
    <property type="component" value="Unassembled WGS sequence"/>
</dbReference>
<dbReference type="InParanoid" id="V5G840"/>
<feature type="region of interest" description="Disordered" evidence="1">
    <location>
        <begin position="559"/>
        <end position="628"/>
    </location>
</feature>
<feature type="compositionally biased region" description="Low complexity" evidence="1">
    <location>
        <begin position="487"/>
        <end position="515"/>
    </location>
</feature>
<dbReference type="EMBL" id="BAUL01000183">
    <property type="protein sequence ID" value="GAD97042.1"/>
    <property type="molecule type" value="Genomic_DNA"/>
</dbReference>
<dbReference type="AlphaFoldDB" id="V5G840"/>
<dbReference type="OrthoDB" id="4207369at2759"/>
<keyword evidence="3" id="KW-1185">Reference proteome</keyword>
<reference evidence="3" key="1">
    <citation type="journal article" date="2014" name="Genome Announc.">
        <title>Draft genome sequence of the formaldehyde-resistant fungus Byssochlamys spectabilis No. 5 (anamorph Paecilomyces variotii No. 5) (NBRC109023).</title>
        <authorList>
            <person name="Oka T."/>
            <person name="Ekino K."/>
            <person name="Fukuda K."/>
            <person name="Nomura Y."/>
        </authorList>
    </citation>
    <scope>NUCLEOTIDE SEQUENCE [LARGE SCALE GENOMIC DNA]</scope>
    <source>
        <strain evidence="3">No. 5 / NBRC 109023</strain>
    </source>
</reference>
<feature type="compositionally biased region" description="Basic residues" evidence="1">
    <location>
        <begin position="356"/>
        <end position="370"/>
    </location>
</feature>
<gene>
    <name evidence="2" type="ORF">PVAR5_5711</name>
</gene>
<feature type="region of interest" description="Disordered" evidence="1">
    <location>
        <begin position="280"/>
        <end position="386"/>
    </location>
</feature>
<feature type="region of interest" description="Disordered" evidence="1">
    <location>
        <begin position="404"/>
        <end position="535"/>
    </location>
</feature>
<name>V5G840_BYSSN</name>
<feature type="region of interest" description="Disordered" evidence="1">
    <location>
        <begin position="62"/>
        <end position="169"/>
    </location>
</feature>
<dbReference type="HOGENOM" id="CLU_020037_0_0_1"/>
<sequence length="628" mass="66739">MKQLRRPAGDDTDELVTEINSSTRNGLTRGVKRRCLDIDSSGIAIAGEIERGRSFLETKWELGTTRRRKYATHTECDRPTSQPDAQTNFQAESGTCSHDTEPAVENSMQNNQLIPSDEDPESSSGSPDENASLDGQLASDVPVSPTQNPSCDQPGQETKPTSVCEDAKAGENVADKDVIALAQAFNSDCHRQDTQESHESGQSAASPAKASRIRRRSSPGLDGPFPTISVVIENKSQSAASEGKSLIAEEATLIRSALRSSALDGDDEELLSDFLSRAKAKRAANAAGTPKDGDQSVPADLLPESPTPRSRRALEELDTNSPSLQPASPVKNDGAADEDRRDAEPVEPEDQLASPTRRRSSRAKPKKASKRAAPPAVPKEIPVRRPKGTEFVFLQRTEAQDLALATRRNTKRNRGTAQMPKQMLAALAQRLEEDSDSTTSPSRSHRRRGKKGKTVSWSEQLVEYERDGGDDVATSHVGARRGRIARRSCAGASANSASVSTTAAAAVSAPSSASSPAPPAPATPRARRLPLPGALSPANKLAPDASLIPTAITTSSEADLSHRKRLAPKAPSAALLGASKGAITRSRLPARTTANSTSSKTTVKSKTASILHAGAGSTPMPKRVRARR</sequence>
<accession>V5G840</accession>
<protein>
    <submittedName>
        <fullName evidence="2">Uncharacterized protein</fullName>
    </submittedName>
</protein>
<evidence type="ECO:0000313" key="3">
    <source>
        <dbReference type="Proteomes" id="UP000018001"/>
    </source>
</evidence>
<feature type="compositionally biased region" description="Polar residues" evidence="1">
    <location>
        <begin position="79"/>
        <end position="97"/>
    </location>
</feature>
<dbReference type="eggNOG" id="ENOG502SEVN">
    <property type="taxonomic scope" value="Eukaryota"/>
</dbReference>
<feature type="compositionally biased region" description="Basic residues" evidence="1">
    <location>
        <begin position="443"/>
        <end position="453"/>
    </location>
</feature>
<comment type="caution">
    <text evidence="2">The sequence shown here is derived from an EMBL/GenBank/DDBJ whole genome shotgun (WGS) entry which is preliminary data.</text>
</comment>
<evidence type="ECO:0000256" key="1">
    <source>
        <dbReference type="SAM" id="MobiDB-lite"/>
    </source>
</evidence>
<evidence type="ECO:0000313" key="2">
    <source>
        <dbReference type="EMBL" id="GAD97042.1"/>
    </source>
</evidence>
<feature type="compositionally biased region" description="Polar residues" evidence="1">
    <location>
        <begin position="144"/>
        <end position="161"/>
    </location>
</feature>